<protein>
    <submittedName>
        <fullName evidence="10">Cobalt-zinc-cadmium resistance protein</fullName>
    </submittedName>
</protein>
<dbReference type="PANTHER" id="PTHR43840">
    <property type="entry name" value="MITOCHONDRIAL METAL TRANSPORTER 1-RELATED"/>
    <property type="match status" value="1"/>
</dbReference>
<dbReference type="Gene3D" id="3.30.70.1350">
    <property type="entry name" value="Cation efflux protein, cytoplasmic domain"/>
    <property type="match status" value="3"/>
</dbReference>
<evidence type="ECO:0000313" key="10">
    <source>
        <dbReference type="EMBL" id="AXC11503.1"/>
    </source>
</evidence>
<evidence type="ECO:0000256" key="3">
    <source>
        <dbReference type="ARBA" id="ARBA00022448"/>
    </source>
</evidence>
<dbReference type="SUPFAM" id="SSF160240">
    <property type="entry name" value="Cation efflux protein cytoplasmic domain-like"/>
    <property type="match status" value="3"/>
</dbReference>
<feature type="transmembrane region" description="Helical" evidence="7">
    <location>
        <begin position="160"/>
        <end position="184"/>
    </location>
</feature>
<evidence type="ECO:0000256" key="4">
    <source>
        <dbReference type="ARBA" id="ARBA00022692"/>
    </source>
</evidence>
<dbReference type="InterPro" id="IPR050291">
    <property type="entry name" value="CDF_Transporter"/>
</dbReference>
<dbReference type="EMBL" id="CP030840">
    <property type="protein sequence ID" value="AXC11503.1"/>
    <property type="molecule type" value="Genomic_DNA"/>
</dbReference>
<evidence type="ECO:0000256" key="5">
    <source>
        <dbReference type="ARBA" id="ARBA00022989"/>
    </source>
</evidence>
<proteinExistence type="inferred from homology"/>
<feature type="domain" description="Cation efflux protein transmembrane" evidence="8">
    <location>
        <begin position="22"/>
        <end position="222"/>
    </location>
</feature>
<keyword evidence="11" id="KW-1185">Reference proteome</keyword>
<dbReference type="PANTHER" id="PTHR43840:SF15">
    <property type="entry name" value="MITOCHONDRIAL METAL TRANSPORTER 1-RELATED"/>
    <property type="match status" value="1"/>
</dbReference>
<keyword evidence="6 7" id="KW-0472">Membrane</keyword>
<evidence type="ECO:0000259" key="8">
    <source>
        <dbReference type="Pfam" id="PF01545"/>
    </source>
</evidence>
<feature type="transmembrane region" description="Helical" evidence="7">
    <location>
        <begin position="21"/>
        <end position="45"/>
    </location>
</feature>
<evidence type="ECO:0000256" key="7">
    <source>
        <dbReference type="SAM" id="Phobius"/>
    </source>
</evidence>
<dbReference type="GO" id="GO:0008324">
    <property type="term" value="F:monoatomic cation transmembrane transporter activity"/>
    <property type="evidence" value="ECO:0007669"/>
    <property type="project" value="InterPro"/>
</dbReference>
<name>A0A2Z5FX91_9BACT</name>
<evidence type="ECO:0000256" key="1">
    <source>
        <dbReference type="ARBA" id="ARBA00004141"/>
    </source>
</evidence>
<organism evidence="10 11">
    <name type="scientific">Acidisarcina polymorpha</name>
    <dbReference type="NCBI Taxonomy" id="2211140"/>
    <lineage>
        <taxon>Bacteria</taxon>
        <taxon>Pseudomonadati</taxon>
        <taxon>Acidobacteriota</taxon>
        <taxon>Terriglobia</taxon>
        <taxon>Terriglobales</taxon>
        <taxon>Acidobacteriaceae</taxon>
        <taxon>Acidisarcina</taxon>
    </lineage>
</organism>
<dbReference type="KEGG" id="abas:ACPOL_2179"/>
<feature type="domain" description="Cation efflux protein cytoplasmic" evidence="9">
    <location>
        <begin position="226"/>
        <end position="299"/>
    </location>
</feature>
<feature type="domain" description="Cation efflux protein cytoplasmic" evidence="9">
    <location>
        <begin position="397"/>
        <end position="470"/>
    </location>
</feature>
<comment type="subcellular location">
    <subcellularLocation>
        <location evidence="1">Membrane</location>
        <topology evidence="1">Multi-pass membrane protein</topology>
    </subcellularLocation>
</comment>
<evidence type="ECO:0000313" key="11">
    <source>
        <dbReference type="Proteomes" id="UP000253606"/>
    </source>
</evidence>
<dbReference type="OrthoDB" id="9806522at2"/>
<sequence length="477" mass="52987">MTTAIEDEDAQRVASEKSSAALLSVFAACAMTGLKVVTGVLTGSLGMLSDAAHSGIDLLGAGLTFFSVRVSGKPADEDHTYGHGKIENLSAFAETGLMVISCFWITYEAIDRIFFHPTEVKLSLWPFAVLLTSIAVDYWRSRQLLQVARRHGSAALEADALHFASDIWATLAVLLGLAATWIGAQFHLRWLHYADPLAAIAVSILIFRFTWNLATKTIAVLLDSAPAETRQRMMEEVGRTDGVLSVDQARVRRSGTSYFADLTLSLSRHLTFQHTEDLVHEATEAVRRVIPGADVVIHTVPRETVAESVFDKVRAVASRNNVVLHDVSVQSIDGQLHVEQHIEVNETMPLRKAHDFVRHVEDEIRTEVPQIASVLTHIESEPSTIELPVSIERDRQIESRLRSAARRFPEVLDIHEIVIGRVGDRIHVSCHCTLPDALEMQHVHDVITGLEDQFKQEAPDVYRVLIHPEPVSDNHHH</sequence>
<evidence type="ECO:0000256" key="2">
    <source>
        <dbReference type="ARBA" id="ARBA00008114"/>
    </source>
</evidence>
<dbReference type="InterPro" id="IPR036837">
    <property type="entry name" value="Cation_efflux_CTD_sf"/>
</dbReference>
<keyword evidence="5 7" id="KW-1133">Transmembrane helix</keyword>
<dbReference type="InterPro" id="IPR058533">
    <property type="entry name" value="Cation_efflux_TM"/>
</dbReference>
<accession>A0A2Z5FX91</accession>
<feature type="domain" description="Cation efflux protein cytoplasmic" evidence="9">
    <location>
        <begin position="310"/>
        <end position="380"/>
    </location>
</feature>
<dbReference type="RefSeq" id="WP_114206946.1">
    <property type="nucleotide sequence ID" value="NZ_CP030840.1"/>
</dbReference>
<keyword evidence="3" id="KW-0813">Transport</keyword>
<keyword evidence="4 7" id="KW-0812">Transmembrane</keyword>
<dbReference type="InterPro" id="IPR002524">
    <property type="entry name" value="Cation_efflux"/>
</dbReference>
<dbReference type="NCBIfam" id="TIGR01297">
    <property type="entry name" value="CDF"/>
    <property type="match status" value="1"/>
</dbReference>
<dbReference type="AlphaFoldDB" id="A0A2Z5FX91"/>
<dbReference type="Gene3D" id="1.20.1510.10">
    <property type="entry name" value="Cation efflux protein transmembrane domain"/>
    <property type="match status" value="1"/>
</dbReference>
<feature type="transmembrane region" description="Helical" evidence="7">
    <location>
        <begin position="122"/>
        <end position="139"/>
    </location>
</feature>
<evidence type="ECO:0000259" key="9">
    <source>
        <dbReference type="Pfam" id="PF16916"/>
    </source>
</evidence>
<gene>
    <name evidence="10" type="ORF">ACPOL_2179</name>
</gene>
<dbReference type="Pfam" id="PF16916">
    <property type="entry name" value="ZT_dimer"/>
    <property type="match status" value="3"/>
</dbReference>
<dbReference type="SUPFAM" id="SSF161111">
    <property type="entry name" value="Cation efflux protein transmembrane domain-like"/>
    <property type="match status" value="1"/>
</dbReference>
<dbReference type="Proteomes" id="UP000253606">
    <property type="component" value="Chromosome"/>
</dbReference>
<evidence type="ECO:0000256" key="6">
    <source>
        <dbReference type="ARBA" id="ARBA00023136"/>
    </source>
</evidence>
<dbReference type="Pfam" id="PF01545">
    <property type="entry name" value="Cation_efflux"/>
    <property type="match status" value="1"/>
</dbReference>
<dbReference type="InterPro" id="IPR027469">
    <property type="entry name" value="Cation_efflux_TMD_sf"/>
</dbReference>
<comment type="similarity">
    <text evidence="2">Belongs to the cation diffusion facilitator (CDF) transporter (TC 2.A.4) family.</text>
</comment>
<reference evidence="10 11" key="1">
    <citation type="journal article" date="2018" name="Front. Microbiol.">
        <title>Hydrolytic Capabilities as a Key to Environmental Success: Chitinolytic and Cellulolytic Acidobacteria From Acidic Sub-arctic Soils and Boreal Peatlands.</title>
        <authorList>
            <person name="Belova S.E."/>
            <person name="Ravin N.V."/>
            <person name="Pankratov T.A."/>
            <person name="Rakitin A.L."/>
            <person name="Ivanova A.A."/>
            <person name="Beletsky A.V."/>
            <person name="Mardanov A.V."/>
            <person name="Sinninghe Damste J.S."/>
            <person name="Dedysh S.N."/>
        </authorList>
    </citation>
    <scope>NUCLEOTIDE SEQUENCE [LARGE SCALE GENOMIC DNA]</scope>
    <source>
        <strain evidence="10 11">SBC82</strain>
    </source>
</reference>
<dbReference type="InterPro" id="IPR027470">
    <property type="entry name" value="Cation_efflux_CTD"/>
</dbReference>
<dbReference type="GO" id="GO:0016020">
    <property type="term" value="C:membrane"/>
    <property type="evidence" value="ECO:0007669"/>
    <property type="project" value="UniProtKB-SubCell"/>
</dbReference>